<organism evidence="5 6">
    <name type="scientific">Acaulospora morrowiae</name>
    <dbReference type="NCBI Taxonomy" id="94023"/>
    <lineage>
        <taxon>Eukaryota</taxon>
        <taxon>Fungi</taxon>
        <taxon>Fungi incertae sedis</taxon>
        <taxon>Mucoromycota</taxon>
        <taxon>Glomeromycotina</taxon>
        <taxon>Glomeromycetes</taxon>
        <taxon>Diversisporales</taxon>
        <taxon>Acaulosporaceae</taxon>
        <taxon>Acaulospora</taxon>
    </lineage>
</organism>
<evidence type="ECO:0000256" key="2">
    <source>
        <dbReference type="ARBA" id="ARBA00022729"/>
    </source>
</evidence>
<reference evidence="5" key="1">
    <citation type="submission" date="2021-06" db="EMBL/GenBank/DDBJ databases">
        <authorList>
            <person name="Kallberg Y."/>
            <person name="Tangrot J."/>
            <person name="Rosling A."/>
        </authorList>
    </citation>
    <scope>NUCLEOTIDE SEQUENCE</scope>
    <source>
        <strain evidence="5">CL551</strain>
    </source>
</reference>
<gene>
    <name evidence="5" type="ORF">AMORRO_LOCUS2474</name>
</gene>
<keyword evidence="6" id="KW-1185">Reference proteome</keyword>
<comment type="similarity">
    <text evidence="1">Belongs to the UPF0357 family.</text>
</comment>
<keyword evidence="4" id="KW-0472">Membrane</keyword>
<evidence type="ECO:0000256" key="4">
    <source>
        <dbReference type="SAM" id="Phobius"/>
    </source>
</evidence>
<dbReference type="AlphaFoldDB" id="A0A9N8ZCL5"/>
<dbReference type="OrthoDB" id="447314at2759"/>
<dbReference type="Proteomes" id="UP000789342">
    <property type="component" value="Unassembled WGS sequence"/>
</dbReference>
<feature type="region of interest" description="Disordered" evidence="3">
    <location>
        <begin position="114"/>
        <end position="135"/>
    </location>
</feature>
<protein>
    <submittedName>
        <fullName evidence="5">16169_t:CDS:1</fullName>
    </submittedName>
</protein>
<keyword evidence="4" id="KW-1133">Transmembrane helix</keyword>
<dbReference type="PANTHER" id="PTHR28023">
    <property type="entry name" value="UPF0357 PROTEIN YCL012C"/>
    <property type="match status" value="1"/>
</dbReference>
<evidence type="ECO:0000256" key="1">
    <source>
        <dbReference type="ARBA" id="ARBA00008325"/>
    </source>
</evidence>
<evidence type="ECO:0000313" key="6">
    <source>
        <dbReference type="Proteomes" id="UP000789342"/>
    </source>
</evidence>
<accession>A0A9N8ZCL5</accession>
<sequence length="135" mass="15618">MLVYVLILFMSCFLTAAFYYRRLFLIYFPDLKNRYERLPAFFSTNSSLNNSSFQADIETGLTSETFDLNQNVVGKDDRPGLENAEEIKEIMKTEGLKFDQARLLMMQRKFKTNDIDPQTGVPKDPKLVTFSSTSE</sequence>
<dbReference type="EMBL" id="CAJVPV010001049">
    <property type="protein sequence ID" value="CAG8484568.1"/>
    <property type="molecule type" value="Genomic_DNA"/>
</dbReference>
<dbReference type="InterPro" id="IPR018559">
    <property type="entry name" value="DUF2015"/>
</dbReference>
<comment type="caution">
    <text evidence="5">The sequence shown here is derived from an EMBL/GenBank/DDBJ whole genome shotgun (WGS) entry which is preliminary data.</text>
</comment>
<proteinExistence type="inferred from homology"/>
<keyword evidence="4" id="KW-0812">Transmembrane</keyword>
<dbReference type="Pfam" id="PF09435">
    <property type="entry name" value="DUF2015"/>
    <property type="match status" value="1"/>
</dbReference>
<name>A0A9N8ZCL5_9GLOM</name>
<feature type="transmembrane region" description="Helical" evidence="4">
    <location>
        <begin position="6"/>
        <end position="28"/>
    </location>
</feature>
<keyword evidence="2" id="KW-0732">Signal</keyword>
<evidence type="ECO:0000313" key="5">
    <source>
        <dbReference type="EMBL" id="CAG8484568.1"/>
    </source>
</evidence>
<dbReference type="PANTHER" id="PTHR28023:SF1">
    <property type="entry name" value="UPF0357 PROTEIN YCL012C"/>
    <property type="match status" value="1"/>
</dbReference>
<evidence type="ECO:0000256" key="3">
    <source>
        <dbReference type="SAM" id="MobiDB-lite"/>
    </source>
</evidence>